<keyword evidence="6" id="KW-1185">Reference proteome</keyword>
<organism evidence="5 6">
    <name type="scientific">Nocardiopsis suaedae</name>
    <dbReference type="NCBI Taxonomy" id="3018444"/>
    <lineage>
        <taxon>Bacteria</taxon>
        <taxon>Bacillati</taxon>
        <taxon>Actinomycetota</taxon>
        <taxon>Actinomycetes</taxon>
        <taxon>Streptosporangiales</taxon>
        <taxon>Nocardiopsidaceae</taxon>
        <taxon>Nocardiopsis</taxon>
    </lineage>
</organism>
<evidence type="ECO:0000256" key="1">
    <source>
        <dbReference type="ARBA" id="ARBA00022723"/>
    </source>
</evidence>
<sequence>MALAALLCACSPSDGENANGHEEQPQRPEGEPDALTKVAPDTVADLGEEKRTEDEGGVDVEIAYPTVPGAEPFAEELDSIVEDKADDYRAAVSGAESLDVKGALSAAGPDVLAVRLALKEKNSDGEHTGTSTYWYDTATAHTAYSSELLDGQKGLDELNELVEKRLEDGGVDPEALYPIAGLYDSVGFNPDGDVVVEFDQGQVAPSSEGPLHAVVPREDAEPLLSDFGRQAQETATQVTPDLELEKSGTPKDGGGAAQVPGRLAPDAPSGVDCSDPESKCIALTFDDGPGGRTPEVLDTLAEYDAKATFFVTGGPVRENLRTVRREYAEGHEVANHTVSHPDLTTVSKDKVRDELTEVQGLVTRETGERPVLMRPPYGATDDDVAAVSKELGLAEIIWNVDTNDWKDRNASIVAERALKGAAPGAIILMHDIHGTTIDAVPEIVKGLDEKGYTMVTVSQLLGETEPGESYLDGAPDTPEEDKGGKDEKKDDKGGGESGGKESDPEKDEDKGKDDKKDDKDSDKGGEKKDED</sequence>
<reference evidence="5" key="1">
    <citation type="submission" date="2023-01" db="EMBL/GenBank/DDBJ databases">
        <title>Draft genome sequence of Nocardiopsis sp. LSu2-4 isolated from halophytes.</title>
        <authorList>
            <person name="Duangmal K."/>
            <person name="Chantavorakit T."/>
        </authorList>
    </citation>
    <scope>NUCLEOTIDE SEQUENCE</scope>
    <source>
        <strain evidence="5">LSu2-4</strain>
    </source>
</reference>
<protein>
    <submittedName>
        <fullName evidence="5">Polysaccharide deacetylase family protein</fullName>
    </submittedName>
</protein>
<feature type="region of interest" description="Disordered" evidence="3">
    <location>
        <begin position="11"/>
        <end position="37"/>
    </location>
</feature>
<keyword evidence="2" id="KW-0378">Hydrolase</keyword>
<dbReference type="Gene3D" id="3.20.20.370">
    <property type="entry name" value="Glycoside hydrolase/deacetylase"/>
    <property type="match status" value="1"/>
</dbReference>
<dbReference type="InterPro" id="IPR011330">
    <property type="entry name" value="Glyco_hydro/deAcase_b/a-brl"/>
</dbReference>
<keyword evidence="1" id="KW-0479">Metal-binding</keyword>
<accession>A0ABT4TEJ2</accession>
<dbReference type="RefSeq" id="WP_270675253.1">
    <property type="nucleotide sequence ID" value="NZ_JAQFWP010000001.1"/>
</dbReference>
<feature type="region of interest" description="Disordered" evidence="3">
    <location>
        <begin position="234"/>
        <end position="275"/>
    </location>
</feature>
<comment type="caution">
    <text evidence="5">The sequence shown here is derived from an EMBL/GenBank/DDBJ whole genome shotgun (WGS) entry which is preliminary data.</text>
</comment>
<evidence type="ECO:0000256" key="3">
    <source>
        <dbReference type="SAM" id="MobiDB-lite"/>
    </source>
</evidence>
<evidence type="ECO:0000259" key="4">
    <source>
        <dbReference type="PROSITE" id="PS51677"/>
    </source>
</evidence>
<feature type="domain" description="NodB homology" evidence="4">
    <location>
        <begin position="279"/>
        <end position="455"/>
    </location>
</feature>
<dbReference type="Proteomes" id="UP001165685">
    <property type="component" value="Unassembled WGS sequence"/>
</dbReference>
<feature type="compositionally biased region" description="Basic and acidic residues" evidence="3">
    <location>
        <begin position="480"/>
        <end position="531"/>
    </location>
</feature>
<feature type="region of interest" description="Disordered" evidence="3">
    <location>
        <begin position="463"/>
        <end position="531"/>
    </location>
</feature>
<gene>
    <name evidence="5" type="ORF">O4U47_01255</name>
</gene>
<dbReference type="InterPro" id="IPR002509">
    <property type="entry name" value="NODB_dom"/>
</dbReference>
<name>A0ABT4TEJ2_9ACTN</name>
<feature type="compositionally biased region" description="Basic and acidic residues" evidence="3">
    <location>
        <begin position="19"/>
        <end position="30"/>
    </location>
</feature>
<dbReference type="Pfam" id="PF01522">
    <property type="entry name" value="Polysacc_deac_1"/>
    <property type="match status" value="1"/>
</dbReference>
<dbReference type="PANTHER" id="PTHR10587">
    <property type="entry name" value="GLYCOSYL TRANSFERASE-RELATED"/>
    <property type="match status" value="1"/>
</dbReference>
<dbReference type="PANTHER" id="PTHR10587:SF133">
    <property type="entry name" value="CHITIN DEACETYLASE 1-RELATED"/>
    <property type="match status" value="1"/>
</dbReference>
<dbReference type="CDD" id="cd10917">
    <property type="entry name" value="CE4_NodB_like_6s_7s"/>
    <property type="match status" value="1"/>
</dbReference>
<dbReference type="PROSITE" id="PS51677">
    <property type="entry name" value="NODB"/>
    <property type="match status" value="1"/>
</dbReference>
<evidence type="ECO:0000313" key="6">
    <source>
        <dbReference type="Proteomes" id="UP001165685"/>
    </source>
</evidence>
<proteinExistence type="predicted"/>
<evidence type="ECO:0000256" key="2">
    <source>
        <dbReference type="ARBA" id="ARBA00022801"/>
    </source>
</evidence>
<evidence type="ECO:0000313" key="5">
    <source>
        <dbReference type="EMBL" id="MDA2803124.1"/>
    </source>
</evidence>
<dbReference type="InterPro" id="IPR050248">
    <property type="entry name" value="Polysacc_deacetylase_ArnD"/>
</dbReference>
<dbReference type="SUPFAM" id="SSF88713">
    <property type="entry name" value="Glycoside hydrolase/deacetylase"/>
    <property type="match status" value="1"/>
</dbReference>
<dbReference type="EMBL" id="JAQFWP010000001">
    <property type="protein sequence ID" value="MDA2803124.1"/>
    <property type="molecule type" value="Genomic_DNA"/>
</dbReference>